<sequence length="65" mass="7203">MQDLGKKHLGGDKKMKIQVILEPSDEGGFTAIVPSLPGCIVKSIYFYKNLFFSCIRIVSRVLNSA</sequence>
<gene>
    <name evidence="1" type="ORF">KsCSTR_25500</name>
</gene>
<evidence type="ECO:0008006" key="3">
    <source>
        <dbReference type="Google" id="ProtNLM"/>
    </source>
</evidence>
<dbReference type="SUPFAM" id="SSF143100">
    <property type="entry name" value="TTHA1013/TTHA0281-like"/>
    <property type="match status" value="1"/>
</dbReference>
<dbReference type="Gene3D" id="3.30.160.250">
    <property type="match status" value="1"/>
</dbReference>
<reference evidence="1 2" key="1">
    <citation type="submission" date="2020-02" db="EMBL/GenBank/DDBJ databases">
        <title>Newly sequenced genome of strain CSTR1 showed variability in Candidatus Kuenenia stuttgartiensis genomes.</title>
        <authorList>
            <person name="Ding C."/>
            <person name="Adrian L."/>
        </authorList>
    </citation>
    <scope>NUCLEOTIDE SEQUENCE [LARGE SCALE GENOMIC DNA]</scope>
    <source>
        <strain evidence="1 2">CSTR1</strain>
    </source>
</reference>
<protein>
    <recommendedName>
        <fullName evidence="3">HicB-like antitoxin of toxin-antitoxin system domain-containing protein</fullName>
    </recommendedName>
</protein>
<dbReference type="RefSeq" id="WP_211436055.1">
    <property type="nucleotide sequence ID" value="NZ_OCTL01000048.1"/>
</dbReference>
<dbReference type="InterPro" id="IPR035069">
    <property type="entry name" value="TTHA1013/TTHA0281-like"/>
</dbReference>
<dbReference type="Proteomes" id="UP000501926">
    <property type="component" value="Chromosome"/>
</dbReference>
<dbReference type="EMBL" id="CP049055">
    <property type="protein sequence ID" value="QII11929.1"/>
    <property type="molecule type" value="Genomic_DNA"/>
</dbReference>
<evidence type="ECO:0000313" key="1">
    <source>
        <dbReference type="EMBL" id="QII11929.1"/>
    </source>
</evidence>
<accession>A0A6G7GRJ8</accession>
<proteinExistence type="predicted"/>
<dbReference type="AlphaFoldDB" id="A0A6G7GRJ8"/>
<organism evidence="1 2">
    <name type="scientific">Kuenenia stuttgartiensis</name>
    <dbReference type="NCBI Taxonomy" id="174633"/>
    <lineage>
        <taxon>Bacteria</taxon>
        <taxon>Pseudomonadati</taxon>
        <taxon>Planctomycetota</taxon>
        <taxon>Candidatus Brocadiia</taxon>
        <taxon>Candidatus Brocadiales</taxon>
        <taxon>Candidatus Brocadiaceae</taxon>
        <taxon>Candidatus Kuenenia</taxon>
    </lineage>
</organism>
<name>A0A6G7GRJ8_KUEST</name>
<evidence type="ECO:0000313" key="2">
    <source>
        <dbReference type="Proteomes" id="UP000501926"/>
    </source>
</evidence>